<keyword evidence="1" id="KW-1133">Transmembrane helix</keyword>
<feature type="transmembrane region" description="Helical" evidence="1">
    <location>
        <begin position="181"/>
        <end position="201"/>
    </location>
</feature>
<dbReference type="EMBL" id="JAHXZN010000001">
    <property type="protein sequence ID" value="MBW6530403.1"/>
    <property type="molecule type" value="Genomic_DNA"/>
</dbReference>
<feature type="transmembrane region" description="Helical" evidence="1">
    <location>
        <begin position="157"/>
        <end position="175"/>
    </location>
</feature>
<feature type="transmembrane region" description="Helical" evidence="1">
    <location>
        <begin position="64"/>
        <end position="89"/>
    </location>
</feature>
<evidence type="ECO:0000256" key="1">
    <source>
        <dbReference type="SAM" id="Phobius"/>
    </source>
</evidence>
<evidence type="ECO:0000313" key="2">
    <source>
        <dbReference type="EMBL" id="MBW6530403.1"/>
    </source>
</evidence>
<evidence type="ECO:0000313" key="3">
    <source>
        <dbReference type="Proteomes" id="UP000759103"/>
    </source>
</evidence>
<sequence>MSASLSRMVMAVAIASLGPHRYGWKLAMEAELEEVMAEGQGLPFATGCLLTAWRELPAHVEGRLVLASYTLVLGLILPAAALLLAGVFAGYPYLLAYGTQATSSFAGSQMLMPWLNAGNAAAMPALTLIVLLRIASDVLAAWFAAERDWTRTAAAQRFGAATTLTLATSAGLVLLDATCALLPALTLVLDVLAVALLRRLYIAAEQDHSVGQTT</sequence>
<dbReference type="RefSeq" id="WP_219747769.1">
    <property type="nucleotide sequence ID" value="NZ_JAHXZN010000001.1"/>
</dbReference>
<feature type="transmembrane region" description="Helical" evidence="1">
    <location>
        <begin position="121"/>
        <end position="145"/>
    </location>
</feature>
<gene>
    <name evidence="2" type="ORF">KZ820_06620</name>
</gene>
<comment type="caution">
    <text evidence="2">The sequence shown here is derived from an EMBL/GenBank/DDBJ whole genome shotgun (WGS) entry which is preliminary data.</text>
</comment>
<keyword evidence="3" id="KW-1185">Reference proteome</keyword>
<keyword evidence="1" id="KW-0472">Membrane</keyword>
<keyword evidence="1" id="KW-0812">Transmembrane</keyword>
<organism evidence="2 3">
    <name type="scientific">Sphingomonas citri</name>
    <dbReference type="NCBI Taxonomy" id="2862499"/>
    <lineage>
        <taxon>Bacteria</taxon>
        <taxon>Pseudomonadati</taxon>
        <taxon>Pseudomonadota</taxon>
        <taxon>Alphaproteobacteria</taxon>
        <taxon>Sphingomonadales</taxon>
        <taxon>Sphingomonadaceae</taxon>
        <taxon>Sphingomonas</taxon>
    </lineage>
</organism>
<name>A0ABS7BLB4_9SPHN</name>
<dbReference type="Proteomes" id="UP000759103">
    <property type="component" value="Unassembled WGS sequence"/>
</dbReference>
<proteinExistence type="predicted"/>
<accession>A0ABS7BLB4</accession>
<protein>
    <submittedName>
        <fullName evidence="2">Uncharacterized protein</fullName>
    </submittedName>
</protein>
<reference evidence="2 3" key="1">
    <citation type="submission" date="2021-07" db="EMBL/GenBank/DDBJ databases">
        <title>Sphingomonas sp.</title>
        <authorList>
            <person name="Feng G."/>
            <person name="Li J."/>
            <person name="Pan M."/>
        </authorList>
    </citation>
    <scope>NUCLEOTIDE SEQUENCE [LARGE SCALE GENOMIC DNA]</scope>
    <source>
        <strain evidence="2 3">RRHST34</strain>
    </source>
</reference>